<feature type="chain" id="PRO_5010842978" evidence="2">
    <location>
        <begin position="23"/>
        <end position="215"/>
    </location>
</feature>
<dbReference type="EnsemblProtists" id="Phyra76644">
    <property type="protein sequence ID" value="Phyra76644"/>
    <property type="gene ID" value="Phyra76644"/>
</dbReference>
<dbReference type="InterPro" id="IPR002200">
    <property type="entry name" value="Elicitin"/>
</dbReference>
<dbReference type="OMA" id="DESCPEM"/>
<keyword evidence="2" id="KW-0732">Signal</keyword>
<dbReference type="EMBL" id="DS566016">
    <property type="status" value="NOT_ANNOTATED_CDS"/>
    <property type="molecule type" value="Genomic_DNA"/>
</dbReference>
<evidence type="ECO:0000313" key="3">
    <source>
        <dbReference type="EMBL" id="ABB55955.1"/>
    </source>
</evidence>
<dbReference type="SMART" id="SM01187">
    <property type="entry name" value="Elicitin"/>
    <property type="match status" value="1"/>
</dbReference>
<organism evidence="3">
    <name type="scientific">Phytophthora ramorum</name>
    <name type="common">Sudden oak death agent</name>
    <dbReference type="NCBI Taxonomy" id="164328"/>
    <lineage>
        <taxon>Eukaryota</taxon>
        <taxon>Sar</taxon>
        <taxon>Stramenopiles</taxon>
        <taxon>Oomycota</taxon>
        <taxon>Peronosporomycetes</taxon>
        <taxon>Peronosporales</taxon>
        <taxon>Peronosporaceae</taxon>
        <taxon>Phytophthora</taxon>
    </lineage>
</organism>
<name>Q2N0C5_PHYRM</name>
<reference evidence="5" key="3">
    <citation type="journal article" date="2006" name="Science">
        <title>Phytophthora genome sequences uncover evolutionary origins and mechanisms of pathogenesis.</title>
        <authorList>
            <person name="Tyler B.M."/>
            <person name="Tripathy S."/>
            <person name="Zhang X."/>
            <person name="Dehal P."/>
            <person name="Jiang R.H."/>
            <person name="Aerts A."/>
            <person name="Arredondo F.D."/>
            <person name="Baxter L."/>
            <person name="Bensasson D."/>
            <person name="Beynon J.L."/>
            <person name="Chapman J."/>
            <person name="Damasceno C.M."/>
            <person name="Dorrance A.E."/>
            <person name="Dou D."/>
            <person name="Dickerman A.W."/>
            <person name="Dubchak I.L."/>
            <person name="Garbelotto M."/>
            <person name="Gijzen M."/>
            <person name="Gordon S.G."/>
            <person name="Govers F."/>
            <person name="Grunwald N.J."/>
            <person name="Huang W."/>
            <person name="Ivors K.L."/>
            <person name="Jones R.W."/>
            <person name="Kamoun S."/>
            <person name="Krampis K."/>
            <person name="Lamour K.H."/>
            <person name="Lee M.K."/>
            <person name="McDonald W.H."/>
            <person name="Medina M."/>
            <person name="Meijer H.J."/>
            <person name="Nordberg E.K."/>
            <person name="Maclean D.J."/>
            <person name="Ospina-Giraldo M.D."/>
            <person name="Morris P.F."/>
            <person name="Phuntumart V."/>
            <person name="Putnam N.H."/>
            <person name="Rash S."/>
            <person name="Rose J.K."/>
            <person name="Sakihama Y."/>
            <person name="Salamov A.A."/>
            <person name="Savidor A."/>
            <person name="Scheuring C.F."/>
            <person name="Smith B.M."/>
            <person name="Sobral B.W."/>
            <person name="Terry A."/>
            <person name="Torto-Alalibo T.A."/>
            <person name="Win J."/>
            <person name="Xu Z."/>
            <person name="Zhang H."/>
            <person name="Grigoriev I.V."/>
            <person name="Rokhsar D.S."/>
            <person name="Boore J.L."/>
        </authorList>
    </citation>
    <scope>NUCLEOTIDE SEQUENCE [LARGE SCALE GENOMIC DNA]</scope>
    <source>
        <strain evidence="5">Pr102</strain>
    </source>
</reference>
<feature type="region of interest" description="Disordered" evidence="1">
    <location>
        <begin position="129"/>
        <end position="193"/>
    </location>
</feature>
<evidence type="ECO:0000313" key="4">
    <source>
        <dbReference type="EnsemblProtists" id="Phyra76644"/>
    </source>
</evidence>
<keyword evidence="5" id="KW-1185">Reference proteome</keyword>
<dbReference type="AlphaFoldDB" id="Q2N0C5"/>
<dbReference type="EMBL" id="DQ229200">
    <property type="protein sequence ID" value="ABB55955.1"/>
    <property type="molecule type" value="Genomic_DNA"/>
</dbReference>
<dbReference type="VEuPathDB" id="FungiDB:KRP23_11257"/>
<reference evidence="3" key="2">
    <citation type="journal article" date="2006" name="Mol. Biol. Evol.">
        <title>Ancient origin of elicitin gene clusters in Phytophthora genomes.</title>
        <authorList>
            <person name="Jiang R.H."/>
            <person name="Tyler B.M."/>
            <person name="Whisson S.C."/>
            <person name="Hardham A.R."/>
            <person name="Govers F."/>
        </authorList>
    </citation>
    <scope>NUCLEOTIDE SEQUENCE</scope>
    <source>
        <strain evidence="3">UCD-Pr4</strain>
    </source>
</reference>
<proteinExistence type="predicted"/>
<evidence type="ECO:0000256" key="1">
    <source>
        <dbReference type="SAM" id="MobiDB-lite"/>
    </source>
</evidence>
<dbReference type="GO" id="GO:0005576">
    <property type="term" value="C:extracellular region"/>
    <property type="evidence" value="ECO:0007669"/>
    <property type="project" value="InterPro"/>
</dbReference>
<reference evidence="3" key="1">
    <citation type="submission" date="2005-09" db="EMBL/GenBank/DDBJ databases">
        <authorList>
            <person name="Jiang R.H.Y."/>
            <person name="Tyler B.M."/>
            <person name="Whisson S.C."/>
            <person name="Hardham A.R."/>
            <person name="Govers F."/>
        </authorList>
    </citation>
    <scope>NUCLEOTIDE SEQUENCE</scope>
    <source>
        <strain evidence="3">UCD-Pr4</strain>
    </source>
</reference>
<sequence>MKTAAVLVTLAIVTLDLPLVQAAECTTDELTTISDIYSSAMSEGTASCPDLTMATDATTVDYCSNSDCMDFMSNMLDQLPDCSTGGVDLKAGLQAALDYCETGTADTSGILTGSSSMFATDSSSSSAFATDSSSSSDFTTDSSSSSAPTTASSSSSVFRTQSPSATSSATDTSSDKVTANTFPPATGGSSSASSTEMAISSAAFAVTAFMIAIGL</sequence>
<feature type="compositionally biased region" description="Low complexity" evidence="1">
    <location>
        <begin position="129"/>
        <end position="156"/>
    </location>
</feature>
<protein>
    <submittedName>
        <fullName evidence="3 4">Elicitin-like protein RAL13F</fullName>
    </submittedName>
</protein>
<evidence type="ECO:0000256" key="2">
    <source>
        <dbReference type="SAM" id="SignalP"/>
    </source>
</evidence>
<accession>Q2N0C5</accession>
<reference evidence="4" key="4">
    <citation type="submission" date="2015-06" db="UniProtKB">
        <authorList>
            <consortium name="EnsemblProtists"/>
        </authorList>
    </citation>
    <scope>IDENTIFICATION</scope>
    <source>
        <strain evidence="4">Pr102</strain>
    </source>
</reference>
<evidence type="ECO:0000313" key="5">
    <source>
        <dbReference type="Proteomes" id="UP000005238"/>
    </source>
</evidence>
<dbReference type="VEuPathDB" id="FungiDB:KRP22_10732"/>
<dbReference type="Proteomes" id="UP000005238">
    <property type="component" value="Unassembled WGS sequence"/>
</dbReference>
<dbReference type="HOGENOM" id="CLU_107382_0_0_1"/>
<dbReference type="InParanoid" id="Q2N0C5"/>
<feature type="signal peptide" evidence="2">
    <location>
        <begin position="1"/>
        <end position="22"/>
    </location>
</feature>
<dbReference type="eggNOG" id="ENOG502SVBU">
    <property type="taxonomic scope" value="Eukaryota"/>
</dbReference>